<evidence type="ECO:0000259" key="5">
    <source>
        <dbReference type="Pfam" id="PF04542"/>
    </source>
</evidence>
<dbReference type="OrthoDB" id="9780299at2"/>
<dbReference type="Gene3D" id="1.10.10.10">
    <property type="entry name" value="Winged helix-like DNA-binding domain superfamily/Winged helix DNA-binding domain"/>
    <property type="match status" value="1"/>
</dbReference>
<keyword evidence="4" id="KW-0804">Transcription</keyword>
<dbReference type="InterPro" id="IPR007627">
    <property type="entry name" value="RNA_pol_sigma70_r2"/>
</dbReference>
<evidence type="ECO:0000313" key="9">
    <source>
        <dbReference type="Proteomes" id="UP000284057"/>
    </source>
</evidence>
<dbReference type="InterPro" id="IPR036388">
    <property type="entry name" value="WH-like_DNA-bd_sf"/>
</dbReference>
<evidence type="ECO:0000256" key="1">
    <source>
        <dbReference type="ARBA" id="ARBA00010641"/>
    </source>
</evidence>
<dbReference type="PANTHER" id="PTHR47756">
    <property type="entry name" value="BLL6612 PROTEIN-RELATED"/>
    <property type="match status" value="1"/>
</dbReference>
<dbReference type="Proteomes" id="UP000284057">
    <property type="component" value="Unassembled WGS sequence"/>
</dbReference>
<dbReference type="GO" id="GO:0003677">
    <property type="term" value="F:DNA binding"/>
    <property type="evidence" value="ECO:0007669"/>
    <property type="project" value="InterPro"/>
</dbReference>
<keyword evidence="9" id="KW-1185">Reference proteome</keyword>
<dbReference type="RefSeq" id="WP_119658909.1">
    <property type="nucleotide sequence ID" value="NZ_QUAL01000044.1"/>
</dbReference>
<dbReference type="GO" id="GO:0016987">
    <property type="term" value="F:sigma factor activity"/>
    <property type="evidence" value="ECO:0007669"/>
    <property type="project" value="UniProtKB-KW"/>
</dbReference>
<dbReference type="GO" id="GO:0006352">
    <property type="term" value="P:DNA-templated transcription initiation"/>
    <property type="evidence" value="ECO:0007669"/>
    <property type="project" value="InterPro"/>
</dbReference>
<dbReference type="InterPro" id="IPR013249">
    <property type="entry name" value="RNA_pol_sigma70_r4_t2"/>
</dbReference>
<keyword evidence="3" id="KW-0731">Sigma factor</keyword>
<feature type="domain" description="RNA polymerase sigma factor 70 region 4 type 2" evidence="6">
    <location>
        <begin position="127"/>
        <end position="175"/>
    </location>
</feature>
<dbReference type="Pfam" id="PF04542">
    <property type="entry name" value="Sigma70_r2"/>
    <property type="match status" value="1"/>
</dbReference>
<comment type="similarity">
    <text evidence="1">Belongs to the sigma-70 factor family. ECF subfamily.</text>
</comment>
<proteinExistence type="inferred from homology"/>
<accession>A0A418KUY6</accession>
<dbReference type="Pfam" id="PF08281">
    <property type="entry name" value="Sigma70_r4_2"/>
    <property type="match status" value="1"/>
</dbReference>
<feature type="domain" description="RNA polymerase sigma-70 region 2" evidence="5">
    <location>
        <begin position="22"/>
        <end position="82"/>
    </location>
</feature>
<evidence type="ECO:0000259" key="6">
    <source>
        <dbReference type="Pfam" id="PF08281"/>
    </source>
</evidence>
<evidence type="ECO:0000256" key="3">
    <source>
        <dbReference type="ARBA" id="ARBA00023082"/>
    </source>
</evidence>
<dbReference type="InterPro" id="IPR013325">
    <property type="entry name" value="RNA_pol_sigma_r2"/>
</dbReference>
<evidence type="ECO:0000313" key="8">
    <source>
        <dbReference type="EMBL" id="RIQ32504.1"/>
    </source>
</evidence>
<dbReference type="SUPFAM" id="SSF88659">
    <property type="entry name" value="Sigma3 and sigma4 domains of RNA polymerase sigma factors"/>
    <property type="match status" value="1"/>
</dbReference>
<dbReference type="PANTHER" id="PTHR47756:SF2">
    <property type="entry name" value="BLL6612 PROTEIN"/>
    <property type="match status" value="1"/>
</dbReference>
<dbReference type="InterPro" id="IPR046531">
    <property type="entry name" value="DUF6596"/>
</dbReference>
<reference evidence="8 9" key="1">
    <citation type="submission" date="2018-09" db="EMBL/GenBank/DDBJ databases">
        <title>Isolation, diversity and antifungal activity of actinobacteria from wheat.</title>
        <authorList>
            <person name="Han C."/>
        </authorList>
    </citation>
    <scope>NUCLEOTIDE SEQUENCE [LARGE SCALE GENOMIC DNA]</scope>
    <source>
        <strain evidence="8 9">NEAU-YY265</strain>
    </source>
</reference>
<evidence type="ECO:0000259" key="7">
    <source>
        <dbReference type="Pfam" id="PF20239"/>
    </source>
</evidence>
<evidence type="ECO:0000256" key="2">
    <source>
        <dbReference type="ARBA" id="ARBA00023015"/>
    </source>
</evidence>
<comment type="caution">
    <text evidence="8">The sequence shown here is derived from an EMBL/GenBank/DDBJ whole genome shotgun (WGS) entry which is preliminary data.</text>
</comment>
<protein>
    <submittedName>
        <fullName evidence="8">RNA polymerase sigma factor</fullName>
    </submittedName>
</protein>
<organism evidence="8 9">
    <name type="scientific">Jiangella rhizosphaerae</name>
    <dbReference type="NCBI Taxonomy" id="2293569"/>
    <lineage>
        <taxon>Bacteria</taxon>
        <taxon>Bacillati</taxon>
        <taxon>Actinomycetota</taxon>
        <taxon>Actinomycetes</taxon>
        <taxon>Jiangellales</taxon>
        <taxon>Jiangellaceae</taxon>
        <taxon>Jiangella</taxon>
    </lineage>
</organism>
<dbReference type="SUPFAM" id="SSF88946">
    <property type="entry name" value="Sigma2 domain of RNA polymerase sigma factors"/>
    <property type="match status" value="1"/>
</dbReference>
<dbReference type="AlphaFoldDB" id="A0A418KUY6"/>
<dbReference type="Pfam" id="PF20239">
    <property type="entry name" value="DUF6596"/>
    <property type="match status" value="1"/>
</dbReference>
<name>A0A418KUY6_9ACTN</name>
<feature type="domain" description="DUF6596" evidence="7">
    <location>
        <begin position="193"/>
        <end position="293"/>
    </location>
</feature>
<dbReference type="EMBL" id="QUAL01000044">
    <property type="protein sequence ID" value="RIQ32504.1"/>
    <property type="molecule type" value="Genomic_DNA"/>
</dbReference>
<dbReference type="InterPro" id="IPR013324">
    <property type="entry name" value="RNA_pol_sigma_r3/r4-like"/>
</dbReference>
<evidence type="ECO:0000256" key="4">
    <source>
        <dbReference type="ARBA" id="ARBA00023163"/>
    </source>
</evidence>
<keyword evidence="2" id="KW-0805">Transcription regulation</keyword>
<dbReference type="Gene3D" id="1.10.1740.10">
    <property type="match status" value="1"/>
</dbReference>
<gene>
    <name evidence="8" type="ORF">DY240_05255</name>
</gene>
<sequence>MSGWAAGAGTDPAEAVFREEWGRLLATLVRWVGDFDLAEEVAADAIAAAVERWPVDGVPDRPGAWLLTTARRRAVDILRRRQSYAAKLAVLKVEAERDEVARLSAPAAAEAGPDVIGDDRLRLFFTCCHPALSAEARVALTLRYLAGLSTAQVARAFLVPEGTMAQRLVRAKQKIGAAGIPYRVPSATELPGRLPAVLSVVYVVFTEAYAASNGAALIRPELADEAIRLARILHRLLPAEAEVTGLLALLLLVDARREARVDAAGDLVLLEDQDRSRWDQGKIGEGRSLVLDALRHRPPGPYALQAAIAAVHDEAPTADATDWRQIVGLYDVLRATAPSPVVDLNRAVAVAMAHGPAAGLALLDDLAAGGALDRFHPLHAARGRLLDRLDRPAEAVAAYRRAVELCGNDAERAFLLRCLAAAEHRAAGRGGA</sequence>